<gene>
    <name evidence="1" type="ORF">FBZ88_119101</name>
</gene>
<dbReference type="RefSeq" id="WP_145619474.1">
    <property type="nucleotide sequence ID" value="NZ_VITO01000019.1"/>
</dbReference>
<name>A0A560FHQ0_9PROT</name>
<dbReference type="Proteomes" id="UP000316545">
    <property type="component" value="Unassembled WGS sequence"/>
</dbReference>
<accession>A0A560FHQ0</accession>
<reference evidence="1 2" key="1">
    <citation type="submission" date="2019-06" db="EMBL/GenBank/DDBJ databases">
        <title>Genomic Encyclopedia of Type Strains, Phase IV (KMG-V): Genome sequencing to study the core and pangenomes of soil and plant-associated prokaryotes.</title>
        <authorList>
            <person name="Whitman W."/>
        </authorList>
    </citation>
    <scope>NUCLEOTIDE SEQUENCE [LARGE SCALE GENOMIC DNA]</scope>
    <source>
        <strain evidence="1 2">BR 11865</strain>
    </source>
</reference>
<dbReference type="GO" id="GO:0016740">
    <property type="term" value="F:transferase activity"/>
    <property type="evidence" value="ECO:0007669"/>
    <property type="project" value="UniProtKB-KW"/>
</dbReference>
<dbReference type="AlphaFoldDB" id="A0A560FHQ0"/>
<organism evidence="1 2">
    <name type="scientific">Nitrospirillum amazonense</name>
    <dbReference type="NCBI Taxonomy" id="28077"/>
    <lineage>
        <taxon>Bacteria</taxon>
        <taxon>Pseudomonadati</taxon>
        <taxon>Pseudomonadota</taxon>
        <taxon>Alphaproteobacteria</taxon>
        <taxon>Rhodospirillales</taxon>
        <taxon>Azospirillaceae</taxon>
        <taxon>Nitrospirillum</taxon>
    </lineage>
</organism>
<dbReference type="EMBL" id="VITO01000019">
    <property type="protein sequence ID" value="TWB21127.1"/>
    <property type="molecule type" value="Genomic_DNA"/>
</dbReference>
<dbReference type="InterPro" id="IPR014942">
    <property type="entry name" value="AbiEii"/>
</dbReference>
<keyword evidence="1" id="KW-0808">Transferase</keyword>
<keyword evidence="2" id="KW-1185">Reference proteome</keyword>
<proteinExistence type="predicted"/>
<comment type="caution">
    <text evidence="1">The sequence shown here is derived from an EMBL/GenBank/DDBJ whole genome shotgun (WGS) entry which is preliminary data.</text>
</comment>
<sequence length="314" mass="34120">MSAELLREFLEVQAHFGLPSPALVEKDFHVVRALSAASAADLGPFALVFGGGTAMVRAHRLIERMSEDVDLKVVPRDPALGGLGQGGRRKHLGELRDRLTAALQAAGFALDAADPAHVRSRNANHYTIYRLPYDAQTEAQEVLRPAIQLELTYAPLRLPSVTLPVTSFVAEAFGRPPEVAGIACVSVTETAAEKLVSLTRRTAMELAGHSRDADPALVRHIYDLHMIRAQIDAEAAGRLAAEIARADAEAFANQYPAYRDDIAGETRKALDAIRTAPLFRERYERFLAAMVYGERPGFEEAVGTVGELVKGMEV</sequence>
<evidence type="ECO:0000313" key="2">
    <source>
        <dbReference type="Proteomes" id="UP000316545"/>
    </source>
</evidence>
<evidence type="ECO:0000313" key="1">
    <source>
        <dbReference type="EMBL" id="TWB21127.1"/>
    </source>
</evidence>
<protein>
    <submittedName>
        <fullName evidence="1">Nucleotidyltransferase AbiEii toxin of type IV toxin-antitoxin system</fullName>
    </submittedName>
</protein>
<dbReference type="Pfam" id="PF08843">
    <property type="entry name" value="AbiEii"/>
    <property type="match status" value="1"/>
</dbReference>